<dbReference type="EMBL" id="BRXY01000244">
    <property type="protein sequence ID" value="GMH80376.1"/>
    <property type="molecule type" value="Genomic_DNA"/>
</dbReference>
<proteinExistence type="predicted"/>
<evidence type="ECO:0000259" key="1">
    <source>
        <dbReference type="Pfam" id="PF08588"/>
    </source>
</evidence>
<sequence length="351" mass="39788">MSTHDPGIKEEFFEVLVWKSEGESKMNAYKRRTSSPLIYSCRSPALRPTTVQLLVVVVLLLNSSPFGFAASSSPSKISASVQSPSTSAEAAAALNGTQVDLTCPCSPIPIENPFFVGSCLPLIRGSESLPANYDFDNEDDVLWEFQFQGRFTRPIRGPLYMSLEIPEKREFKINFFKRQIVNGMLKFIKIWGYDGLDLDYGSETVIPHLSCPIYQTADRIHVSSEDAVVPKLGEPIQEDGEETRARREMKESRTLSYWEEGKTITFSFNHTYFDIENWRVSGIPLVGTFDVNSFTSKLRLAIYELEDDNDVEKAEKGWPVLKVSKAKHRHKKKNYLAWFMLERGEGGEEKA</sequence>
<gene>
    <name evidence="2" type="ORF">TrST_g12908</name>
</gene>
<feature type="domain" description="Domain of unknown function at the cortex 1" evidence="1">
    <location>
        <begin position="105"/>
        <end position="304"/>
    </location>
</feature>
<dbReference type="AlphaFoldDB" id="A0A9W7AWP6"/>
<evidence type="ECO:0000313" key="2">
    <source>
        <dbReference type="EMBL" id="GMH80376.1"/>
    </source>
</evidence>
<accession>A0A9W7AWP6</accession>
<dbReference type="OrthoDB" id="418495at2759"/>
<protein>
    <recommendedName>
        <fullName evidence="1">Domain of unknown function at the cortex 1 domain-containing protein</fullName>
    </recommendedName>
</protein>
<organism evidence="2 3">
    <name type="scientific">Triparma strigata</name>
    <dbReference type="NCBI Taxonomy" id="1606541"/>
    <lineage>
        <taxon>Eukaryota</taxon>
        <taxon>Sar</taxon>
        <taxon>Stramenopiles</taxon>
        <taxon>Ochrophyta</taxon>
        <taxon>Bolidophyceae</taxon>
        <taxon>Parmales</taxon>
        <taxon>Triparmaceae</taxon>
        <taxon>Triparma</taxon>
    </lineage>
</organism>
<comment type="caution">
    <text evidence="2">The sequence shown here is derived from an EMBL/GenBank/DDBJ whole genome shotgun (WGS) entry which is preliminary data.</text>
</comment>
<evidence type="ECO:0000313" key="3">
    <source>
        <dbReference type="Proteomes" id="UP001165085"/>
    </source>
</evidence>
<name>A0A9W7AWP6_9STRA</name>
<dbReference type="Proteomes" id="UP001165085">
    <property type="component" value="Unassembled WGS sequence"/>
</dbReference>
<keyword evidence="3" id="KW-1185">Reference proteome</keyword>
<reference evidence="3" key="1">
    <citation type="journal article" date="2023" name="Commun. Biol.">
        <title>Genome analysis of Parmales, the sister group of diatoms, reveals the evolutionary specialization of diatoms from phago-mixotrophs to photoautotrophs.</title>
        <authorList>
            <person name="Ban H."/>
            <person name="Sato S."/>
            <person name="Yoshikawa S."/>
            <person name="Yamada K."/>
            <person name="Nakamura Y."/>
            <person name="Ichinomiya M."/>
            <person name="Sato N."/>
            <person name="Blanc-Mathieu R."/>
            <person name="Endo H."/>
            <person name="Kuwata A."/>
            <person name="Ogata H."/>
        </authorList>
    </citation>
    <scope>NUCLEOTIDE SEQUENCE [LARGE SCALE GENOMIC DNA]</scope>
    <source>
        <strain evidence="3">NIES 3701</strain>
    </source>
</reference>
<dbReference type="Pfam" id="PF08588">
    <property type="entry name" value="Duc1"/>
    <property type="match status" value="1"/>
</dbReference>
<dbReference type="InterPro" id="IPR013897">
    <property type="entry name" value="Duc1"/>
</dbReference>